<feature type="transmembrane region" description="Helical" evidence="8">
    <location>
        <begin position="119"/>
        <end position="146"/>
    </location>
</feature>
<keyword evidence="10" id="KW-1185">Reference proteome</keyword>
<evidence type="ECO:0000256" key="5">
    <source>
        <dbReference type="ARBA" id="ARBA00022692"/>
    </source>
</evidence>
<feature type="transmembrane region" description="Helical" evidence="8">
    <location>
        <begin position="173"/>
        <end position="192"/>
    </location>
</feature>
<dbReference type="EMBL" id="AP025592">
    <property type="protein sequence ID" value="BDG09991.1"/>
    <property type="molecule type" value="Genomic_DNA"/>
</dbReference>
<comment type="subcellular location">
    <subcellularLocation>
        <location evidence="1">Cell membrane</location>
        <topology evidence="1">Multi-pass membrane protein</topology>
    </subcellularLocation>
</comment>
<evidence type="ECO:0000256" key="4">
    <source>
        <dbReference type="ARBA" id="ARBA00022475"/>
    </source>
</evidence>
<evidence type="ECO:0008006" key="11">
    <source>
        <dbReference type="Google" id="ProtNLM"/>
    </source>
</evidence>
<feature type="transmembrane region" description="Helical" evidence="8">
    <location>
        <begin position="12"/>
        <end position="32"/>
    </location>
</feature>
<keyword evidence="4" id="KW-1003">Cell membrane</keyword>
<sequence length="334" mass="34822">MGALVLFLLRTRVSLMLTLGSALVAVALDHAVRALERRRLRRGLAIAVVLAAVLLVFAGLLLLLVPPVVSQGRAFVDQAPELWRKLQHTPAFSALDRQLDFRSQLEKAGSSASGAVSPVLTAIGGVVSAAGGLLAFIFLAVFMLVFGRDLVAAALDTTPAEDRERYRRISDKIYRAIGGYLGGLAGICAVNATLTTTALAIAGLPFFLPLGILSGTSSLVPYAGPLVAGATITLVALATAGAWKALAVAAYFVLYGQLEGNVLAPLVFRRTVHVNPLITLLAILFLAELMGVMGAIVAVPAAAAAQIVVRELLETRREAREALVRPGPAGAAPP</sequence>
<gene>
    <name evidence="9" type="ORF">AMPC_31040</name>
</gene>
<keyword evidence="5 8" id="KW-0812">Transmembrane</keyword>
<feature type="transmembrane region" description="Helical" evidence="8">
    <location>
        <begin position="276"/>
        <end position="309"/>
    </location>
</feature>
<accession>A0ABN6NC44</accession>
<keyword evidence="7 8" id="KW-0472">Membrane</keyword>
<dbReference type="PANTHER" id="PTHR21716:SF53">
    <property type="entry name" value="PERMEASE PERM-RELATED"/>
    <property type="match status" value="1"/>
</dbReference>
<dbReference type="PANTHER" id="PTHR21716">
    <property type="entry name" value="TRANSMEMBRANE PROTEIN"/>
    <property type="match status" value="1"/>
</dbReference>
<evidence type="ECO:0000256" key="1">
    <source>
        <dbReference type="ARBA" id="ARBA00004651"/>
    </source>
</evidence>
<dbReference type="Proteomes" id="UP001162734">
    <property type="component" value="Chromosome"/>
</dbReference>
<organism evidence="9 10">
    <name type="scientific">Anaeromyxobacter paludicola</name>
    <dbReference type="NCBI Taxonomy" id="2918171"/>
    <lineage>
        <taxon>Bacteria</taxon>
        <taxon>Pseudomonadati</taxon>
        <taxon>Myxococcota</taxon>
        <taxon>Myxococcia</taxon>
        <taxon>Myxococcales</taxon>
        <taxon>Cystobacterineae</taxon>
        <taxon>Anaeromyxobacteraceae</taxon>
        <taxon>Anaeromyxobacter</taxon>
    </lineage>
</organism>
<feature type="transmembrane region" description="Helical" evidence="8">
    <location>
        <begin position="44"/>
        <end position="65"/>
    </location>
</feature>
<comment type="similarity">
    <text evidence="2">Belongs to the autoinducer-2 exporter (AI-2E) (TC 2.A.86) family.</text>
</comment>
<evidence type="ECO:0000256" key="3">
    <source>
        <dbReference type="ARBA" id="ARBA00022448"/>
    </source>
</evidence>
<evidence type="ECO:0000256" key="7">
    <source>
        <dbReference type="ARBA" id="ARBA00023136"/>
    </source>
</evidence>
<evidence type="ECO:0000256" key="2">
    <source>
        <dbReference type="ARBA" id="ARBA00009773"/>
    </source>
</evidence>
<dbReference type="InterPro" id="IPR002549">
    <property type="entry name" value="AI-2E-like"/>
</dbReference>
<evidence type="ECO:0000256" key="6">
    <source>
        <dbReference type="ARBA" id="ARBA00022989"/>
    </source>
</evidence>
<keyword evidence="6 8" id="KW-1133">Transmembrane helix</keyword>
<dbReference type="Pfam" id="PF01594">
    <property type="entry name" value="AI-2E_transport"/>
    <property type="match status" value="1"/>
</dbReference>
<name>A0ABN6NC44_9BACT</name>
<evidence type="ECO:0000313" key="9">
    <source>
        <dbReference type="EMBL" id="BDG09991.1"/>
    </source>
</evidence>
<evidence type="ECO:0000256" key="8">
    <source>
        <dbReference type="SAM" id="Phobius"/>
    </source>
</evidence>
<proteinExistence type="inferred from homology"/>
<keyword evidence="3" id="KW-0813">Transport</keyword>
<evidence type="ECO:0000313" key="10">
    <source>
        <dbReference type="Proteomes" id="UP001162734"/>
    </source>
</evidence>
<protein>
    <recommendedName>
        <fullName evidence="11">AI-2E family transporter</fullName>
    </recommendedName>
</protein>
<reference evidence="10" key="1">
    <citation type="journal article" date="2022" name="Int. J. Syst. Evol. Microbiol.">
        <title>Anaeromyxobacter oryzae sp. nov., Anaeromyxobacter diazotrophicus sp. nov. and Anaeromyxobacter paludicola sp. nov., isolated from paddy soils.</title>
        <authorList>
            <person name="Itoh H."/>
            <person name="Xu Z."/>
            <person name="Mise K."/>
            <person name="Masuda Y."/>
            <person name="Ushijima N."/>
            <person name="Hayakawa C."/>
            <person name="Shiratori Y."/>
            <person name="Senoo K."/>
        </authorList>
    </citation>
    <scope>NUCLEOTIDE SEQUENCE [LARGE SCALE GENOMIC DNA]</scope>
    <source>
        <strain evidence="10">Red630</strain>
    </source>
</reference>
<dbReference type="RefSeq" id="WP_248346344.1">
    <property type="nucleotide sequence ID" value="NZ_AP025592.1"/>
</dbReference>